<keyword evidence="2" id="KW-1185">Reference proteome</keyword>
<protein>
    <submittedName>
        <fullName evidence="1">Uncharacterized protein</fullName>
    </submittedName>
</protein>
<reference evidence="1 2" key="1">
    <citation type="journal article" date="2007" name="Genome Biol.">
        <title>Genome analysis and genome-wide proteomics of Thermococcus gammatolerans, the most radioresistant organism known amongst the Archaea.</title>
        <authorList>
            <person name="Zivanovic Y."/>
            <person name="Armengaud J."/>
            <person name="Lagorce A."/>
            <person name="Leplat C."/>
            <person name="Guerin P."/>
            <person name="Dutertre M."/>
            <person name="Anthouard V."/>
            <person name="Forterre P."/>
            <person name="Wincker P."/>
            <person name="Confalonieri F."/>
        </authorList>
    </citation>
    <scope>NUCLEOTIDE SEQUENCE [LARGE SCALE GENOMIC DNA]</scope>
    <source>
        <strain evidence="2">DSM 15229 / JCM 11827 / EJ3</strain>
    </source>
</reference>
<sequence>MWQILSFRGCTQGYLMTFLKPWFPSSRVGKMRRLELSSDIAIEMYDSRSYGNRVIRESIGAMFDIARELKGKVVLVGGWGVYYWVDNFLGYRGVPSIDIDFLAKAESFDEIREVMENLGFQSAGFRFVKPVEDFIVREEVKVDFLFDERPSGLSFDTPFASPLFANRYHSRVHFAVNDFEGTPIADGKLDVAFPEAILALKFDIYTNITDYPDDKRAKHWKDVVDVYSLVMGFYRRRDRWRGEGFYLRRDVLRELYRVKAYRPTAIYRVLEDSPYKNDIQAIISNYVGFGVFEERLFQRRLRELEEIASAGL</sequence>
<dbReference type="STRING" id="593117.TGAM_1507"/>
<dbReference type="HOGENOM" id="CLU_1088288_0_0_2"/>
<proteinExistence type="predicted"/>
<accession>C5A6Z7</accession>
<dbReference type="KEGG" id="tga:TGAM_1507"/>
<dbReference type="EMBL" id="CP001398">
    <property type="protein sequence ID" value="ACS34009.1"/>
    <property type="molecule type" value="Genomic_DNA"/>
</dbReference>
<organism evidence="1 2">
    <name type="scientific">Thermococcus gammatolerans (strain DSM 15229 / JCM 11827 / EJ3)</name>
    <dbReference type="NCBI Taxonomy" id="593117"/>
    <lineage>
        <taxon>Archaea</taxon>
        <taxon>Methanobacteriati</taxon>
        <taxon>Methanobacteriota</taxon>
        <taxon>Thermococci</taxon>
        <taxon>Thermococcales</taxon>
        <taxon>Thermococcaceae</taxon>
        <taxon>Thermococcus</taxon>
    </lineage>
</organism>
<name>C5A6Z7_THEGJ</name>
<evidence type="ECO:0000313" key="2">
    <source>
        <dbReference type="Proteomes" id="UP000001488"/>
    </source>
</evidence>
<gene>
    <name evidence="1" type="ordered locus">TGAM_1507</name>
</gene>
<dbReference type="PATRIC" id="fig|593117.10.peg.1509"/>
<dbReference type="Gene3D" id="3.30.460.40">
    <property type="match status" value="1"/>
</dbReference>
<dbReference type="AlphaFoldDB" id="C5A6Z7"/>
<dbReference type="eggNOG" id="arCOG10067">
    <property type="taxonomic scope" value="Archaea"/>
</dbReference>
<dbReference type="Proteomes" id="UP000001488">
    <property type="component" value="Chromosome"/>
</dbReference>
<dbReference type="PaxDb" id="593117-TGAM_1507"/>
<evidence type="ECO:0000313" key="1">
    <source>
        <dbReference type="EMBL" id="ACS34009.1"/>
    </source>
</evidence>